<keyword evidence="2" id="KW-0813">Transport</keyword>
<feature type="transmembrane region" description="Helical" evidence="8">
    <location>
        <begin position="204"/>
        <end position="223"/>
    </location>
</feature>
<keyword evidence="7 8" id="KW-0472">Membrane</keyword>
<feature type="transmembrane region" description="Helical" evidence="8">
    <location>
        <begin position="381"/>
        <end position="400"/>
    </location>
</feature>
<dbReference type="InterPro" id="IPR036259">
    <property type="entry name" value="MFS_trans_sf"/>
</dbReference>
<dbReference type="PANTHER" id="PTHR43528">
    <property type="entry name" value="ALPHA-KETOGLUTARATE PERMEASE"/>
    <property type="match status" value="1"/>
</dbReference>
<feature type="transmembrane region" description="Helical" evidence="8">
    <location>
        <begin position="412"/>
        <end position="430"/>
    </location>
</feature>
<dbReference type="HOGENOM" id="CLU_001265_39_0_5"/>
<feature type="transmembrane region" description="Helical" evidence="8">
    <location>
        <begin position="104"/>
        <end position="134"/>
    </location>
</feature>
<keyword evidence="11" id="KW-1185">Reference proteome</keyword>
<name>B8INN1_METNO</name>
<dbReference type="GO" id="GO:0005886">
    <property type="term" value="C:plasma membrane"/>
    <property type="evidence" value="ECO:0007669"/>
    <property type="project" value="UniProtKB-SubCell"/>
</dbReference>
<dbReference type="InterPro" id="IPR005829">
    <property type="entry name" value="Sugar_transporter_CS"/>
</dbReference>
<evidence type="ECO:0000313" key="11">
    <source>
        <dbReference type="Proteomes" id="UP000008207"/>
    </source>
</evidence>
<comment type="subcellular location">
    <subcellularLocation>
        <location evidence="1">Cell membrane</location>
        <topology evidence="1">Multi-pass membrane protein</topology>
    </subcellularLocation>
</comment>
<dbReference type="Gene3D" id="1.20.1250.20">
    <property type="entry name" value="MFS general substrate transporter like domains"/>
    <property type="match status" value="2"/>
</dbReference>
<proteinExistence type="predicted"/>
<dbReference type="PANTHER" id="PTHR43528:SF1">
    <property type="entry name" value="ALPHA-KETOGLUTARATE PERMEASE"/>
    <property type="match status" value="1"/>
</dbReference>
<dbReference type="SUPFAM" id="SSF103473">
    <property type="entry name" value="MFS general substrate transporter"/>
    <property type="match status" value="1"/>
</dbReference>
<dbReference type="eggNOG" id="COG0477">
    <property type="taxonomic scope" value="Bacteria"/>
</dbReference>
<evidence type="ECO:0000256" key="5">
    <source>
        <dbReference type="ARBA" id="ARBA00022847"/>
    </source>
</evidence>
<keyword evidence="5" id="KW-0769">Symport</keyword>
<keyword evidence="6 8" id="KW-1133">Transmembrane helix</keyword>
<gene>
    <name evidence="10" type="ordered locus">Mnod_3486</name>
</gene>
<evidence type="ECO:0000256" key="8">
    <source>
        <dbReference type="SAM" id="Phobius"/>
    </source>
</evidence>
<keyword evidence="3" id="KW-1003">Cell membrane</keyword>
<feature type="transmembrane region" description="Helical" evidence="8">
    <location>
        <begin position="319"/>
        <end position="340"/>
    </location>
</feature>
<dbReference type="Proteomes" id="UP000008207">
    <property type="component" value="Chromosome"/>
</dbReference>
<keyword evidence="4 8" id="KW-0812">Transmembrane</keyword>
<dbReference type="RefSeq" id="WP_015930057.1">
    <property type="nucleotide sequence ID" value="NC_011894.1"/>
</dbReference>
<evidence type="ECO:0000256" key="6">
    <source>
        <dbReference type="ARBA" id="ARBA00022989"/>
    </source>
</evidence>
<dbReference type="EMBL" id="CP001349">
    <property type="protein sequence ID" value="ACL58397.1"/>
    <property type="molecule type" value="Genomic_DNA"/>
</dbReference>
<feature type="transmembrane region" description="Helical" evidence="8">
    <location>
        <begin position="172"/>
        <end position="192"/>
    </location>
</feature>
<evidence type="ECO:0000313" key="10">
    <source>
        <dbReference type="EMBL" id="ACL58397.1"/>
    </source>
</evidence>
<feature type="transmembrane region" description="Helical" evidence="8">
    <location>
        <begin position="253"/>
        <end position="271"/>
    </location>
</feature>
<dbReference type="AlphaFoldDB" id="B8INN1"/>
<feature type="transmembrane region" description="Helical" evidence="8">
    <location>
        <begin position="346"/>
        <end position="369"/>
    </location>
</feature>
<dbReference type="OrthoDB" id="9783227at2"/>
<evidence type="ECO:0000256" key="2">
    <source>
        <dbReference type="ARBA" id="ARBA00022448"/>
    </source>
</evidence>
<dbReference type="InterPro" id="IPR051084">
    <property type="entry name" value="H+-coupled_symporters"/>
</dbReference>
<sequence length="439" mass="46509">MDATHAGGATIVALDPAPAALTADQKRAIAAATLGTVVEWTDWLIYATFAPLIAAQFFPPGDPVASLLSTFAIFAVGFVMRPIGGAVLGAFADRYGRKRGLTLSISLMALASCVIGLCPGYASIGILAPAILILARLIQGFSAGGEFGSASAFLIESAPPNRRAFAGSWQHLAINAGVLVASCLGFALTFVADDRGMSDWGWRIGFIVAGCMGFITLWIRNAVRETEVFERRAATRTLVRHPFRALIRDHQGAALRVIGIAMAGNLVNYIWMVSYPSYVHITTGMPLRQSFVASIVSVGASLLVIPFVGLLADRIGRRPVLITFAFGSALYAWPSLMLITNDLPSAIVIETIALVLSSGFAATCAAVMAEQFPSEIRATGVALPYAISVTLFGGTAPYIVTAMKGWGYGDMIWLYVAAVCIIGGFVYVGMRETKGEVLR</sequence>
<evidence type="ECO:0000256" key="4">
    <source>
        <dbReference type="ARBA" id="ARBA00022692"/>
    </source>
</evidence>
<feature type="transmembrane region" description="Helical" evidence="8">
    <location>
        <begin position="71"/>
        <end position="92"/>
    </location>
</feature>
<dbReference type="FunFam" id="1.20.1250.20:FF:000001">
    <property type="entry name" value="Dicarboxylate MFS transporter"/>
    <property type="match status" value="1"/>
</dbReference>
<organism evidence="10 11">
    <name type="scientific">Methylobacterium nodulans (strain LMG 21967 / CNCM I-2342 / ORS 2060)</name>
    <dbReference type="NCBI Taxonomy" id="460265"/>
    <lineage>
        <taxon>Bacteria</taxon>
        <taxon>Pseudomonadati</taxon>
        <taxon>Pseudomonadota</taxon>
        <taxon>Alphaproteobacteria</taxon>
        <taxon>Hyphomicrobiales</taxon>
        <taxon>Methylobacteriaceae</taxon>
        <taxon>Methylobacterium</taxon>
    </lineage>
</organism>
<dbReference type="InterPro" id="IPR005828">
    <property type="entry name" value="MFS_sugar_transport-like"/>
</dbReference>
<dbReference type="InterPro" id="IPR020846">
    <property type="entry name" value="MFS_dom"/>
</dbReference>
<feature type="transmembrane region" description="Helical" evidence="8">
    <location>
        <begin position="43"/>
        <end position="59"/>
    </location>
</feature>
<evidence type="ECO:0000256" key="1">
    <source>
        <dbReference type="ARBA" id="ARBA00004651"/>
    </source>
</evidence>
<feature type="transmembrane region" description="Helical" evidence="8">
    <location>
        <begin position="291"/>
        <end position="312"/>
    </location>
</feature>
<dbReference type="PROSITE" id="PS50850">
    <property type="entry name" value="MFS"/>
    <property type="match status" value="1"/>
</dbReference>
<dbReference type="STRING" id="460265.Mnod_3486"/>
<dbReference type="KEGG" id="mno:Mnod_3486"/>
<dbReference type="GO" id="GO:0015293">
    <property type="term" value="F:symporter activity"/>
    <property type="evidence" value="ECO:0007669"/>
    <property type="project" value="UniProtKB-KW"/>
</dbReference>
<feature type="domain" description="Major facilitator superfamily (MFS) profile" evidence="9">
    <location>
        <begin position="28"/>
        <end position="435"/>
    </location>
</feature>
<reference evidence="10 11" key="1">
    <citation type="submission" date="2009-01" db="EMBL/GenBank/DDBJ databases">
        <title>Complete sequence of chromosome of Methylobacterium nodulans ORS 2060.</title>
        <authorList>
            <consortium name="US DOE Joint Genome Institute"/>
            <person name="Lucas S."/>
            <person name="Copeland A."/>
            <person name="Lapidus A."/>
            <person name="Glavina del Rio T."/>
            <person name="Dalin E."/>
            <person name="Tice H."/>
            <person name="Bruce D."/>
            <person name="Goodwin L."/>
            <person name="Pitluck S."/>
            <person name="Sims D."/>
            <person name="Brettin T."/>
            <person name="Detter J.C."/>
            <person name="Han C."/>
            <person name="Larimer F."/>
            <person name="Land M."/>
            <person name="Hauser L."/>
            <person name="Kyrpides N."/>
            <person name="Ivanova N."/>
            <person name="Marx C.J."/>
            <person name="Richardson P."/>
        </authorList>
    </citation>
    <scope>NUCLEOTIDE SEQUENCE [LARGE SCALE GENOMIC DNA]</scope>
    <source>
        <strain evidence="11">LMG 21967 / CNCM I-2342 / ORS 2060</strain>
    </source>
</reference>
<accession>B8INN1</accession>
<dbReference type="PROSITE" id="PS00216">
    <property type="entry name" value="SUGAR_TRANSPORT_1"/>
    <property type="match status" value="2"/>
</dbReference>
<evidence type="ECO:0000256" key="7">
    <source>
        <dbReference type="ARBA" id="ARBA00023136"/>
    </source>
</evidence>
<dbReference type="Pfam" id="PF00083">
    <property type="entry name" value="Sugar_tr"/>
    <property type="match status" value="2"/>
</dbReference>
<evidence type="ECO:0000259" key="9">
    <source>
        <dbReference type="PROSITE" id="PS50850"/>
    </source>
</evidence>
<dbReference type="PROSITE" id="PS00217">
    <property type="entry name" value="SUGAR_TRANSPORT_2"/>
    <property type="match status" value="1"/>
</dbReference>
<protein>
    <submittedName>
        <fullName evidence="10">General substrate transporter</fullName>
    </submittedName>
</protein>
<evidence type="ECO:0000256" key="3">
    <source>
        <dbReference type="ARBA" id="ARBA00022475"/>
    </source>
</evidence>